<dbReference type="RefSeq" id="WP_076783007.1">
    <property type="nucleotide sequence ID" value="NZ_FTPU01000013.1"/>
</dbReference>
<evidence type="ECO:0000256" key="1">
    <source>
        <dbReference type="SAM" id="SignalP"/>
    </source>
</evidence>
<sequence length="442" mass="46875">MKNKKTQLSILAIMFSATLFGQVGINTTDPQVTLDVQGKPSDSKSLDGVLLPRVTASELKLKIYSTNHKGTLIYVTEAFSNAADANGQVEFVTTPGTYQFDGTKWQSYSLEEKDTLNSVVLRGKHTTKSISFGNTASPFFLGANSENENIFFINRDLDLRSDLIGKYNLGIGMYSLYSLTEGKSNSSYGNYSLSSLKKGNSNSAFGVNTGYFLEGNFNSLFGLSAGENATTTSWNSIFGSGSGKYLSTGYKNSFFGGGSAQRNNIGSLNFVAGYSAASTGDIGDRNIIIGPYAGNSVTGTKPVGNNNILIGLGAGYNDSSLQNKLIIHSNSALSGYSATSEGNFTPAGAFAQSNLQNGLITGDFVDRWVKFNGKFQINPSYMPAATSDFSSVLLQNPTTGDVGVSTLSNVISNAGIVLVPTPPTTGNYILESNNGTMTWVAK</sequence>
<keyword evidence="3" id="KW-1185">Reference proteome</keyword>
<dbReference type="EMBL" id="FTPU01000013">
    <property type="protein sequence ID" value="SIT96805.1"/>
    <property type="molecule type" value="Genomic_DNA"/>
</dbReference>
<organism evidence="2 3">
    <name type="scientific">Epilithonimonas bovis DSM 19482</name>
    <dbReference type="NCBI Taxonomy" id="1121284"/>
    <lineage>
        <taxon>Bacteria</taxon>
        <taxon>Pseudomonadati</taxon>
        <taxon>Bacteroidota</taxon>
        <taxon>Flavobacteriia</taxon>
        <taxon>Flavobacteriales</taxon>
        <taxon>Weeksellaceae</taxon>
        <taxon>Chryseobacterium group</taxon>
        <taxon>Epilithonimonas</taxon>
    </lineage>
</organism>
<reference evidence="3" key="1">
    <citation type="submission" date="2016-10" db="EMBL/GenBank/DDBJ databases">
        <authorList>
            <person name="Varghese N."/>
            <person name="Submissions S."/>
        </authorList>
    </citation>
    <scope>NUCLEOTIDE SEQUENCE [LARGE SCALE GENOMIC DNA]</scope>
    <source>
        <strain evidence="3">DSM 19482</strain>
    </source>
</reference>
<proteinExistence type="predicted"/>
<accession>A0A1U7PTB9</accession>
<name>A0A1U7PTB9_9FLAO</name>
<dbReference type="Proteomes" id="UP000187261">
    <property type="component" value="Unassembled WGS sequence"/>
</dbReference>
<evidence type="ECO:0000313" key="2">
    <source>
        <dbReference type="EMBL" id="SIT96805.1"/>
    </source>
</evidence>
<dbReference type="STRING" id="1121284.SAMN05660493_01500"/>
<feature type="chain" id="PRO_5012165618" evidence="1">
    <location>
        <begin position="22"/>
        <end position="442"/>
    </location>
</feature>
<dbReference type="OrthoDB" id="1218949at2"/>
<keyword evidence="1" id="KW-0732">Signal</keyword>
<protein>
    <submittedName>
        <fullName evidence="2">Uncharacterized protein</fullName>
    </submittedName>
</protein>
<feature type="signal peptide" evidence="1">
    <location>
        <begin position="1"/>
        <end position="21"/>
    </location>
</feature>
<evidence type="ECO:0000313" key="3">
    <source>
        <dbReference type="Proteomes" id="UP000187261"/>
    </source>
</evidence>
<dbReference type="AlphaFoldDB" id="A0A1U7PTB9"/>
<gene>
    <name evidence="2" type="ORF">SAMN05660493_01500</name>
</gene>